<sequence>MKWLANASAPDGMDKIMLTGTNTSNTPLENIQAVLKPDSDANALGIDTVALNLRVERRDGTAAPGASIPPGARFYLEAAELSEADARRLGGAILSFAYSQDGRRRTSIMYLERTALSGPSADPQ</sequence>
<name>A0A1E3VYN1_9HYPH</name>
<accession>A0A1E3VYN1</accession>
<protein>
    <submittedName>
        <fullName evidence="1">Uncharacterized protein</fullName>
    </submittedName>
</protein>
<organism evidence="1 2">
    <name type="scientific">Methyloceanibacter methanicus</name>
    <dbReference type="NCBI Taxonomy" id="1774968"/>
    <lineage>
        <taxon>Bacteria</taxon>
        <taxon>Pseudomonadati</taxon>
        <taxon>Pseudomonadota</taxon>
        <taxon>Alphaproteobacteria</taxon>
        <taxon>Hyphomicrobiales</taxon>
        <taxon>Hyphomicrobiaceae</taxon>
        <taxon>Methyloceanibacter</taxon>
    </lineage>
</organism>
<reference evidence="1 2" key="1">
    <citation type="journal article" date="2016" name="Environ. Microbiol.">
        <title>New Methyloceanibacter diversity from North Sea sediments includes methanotroph containing solely the soluble methane monooxygenase.</title>
        <authorList>
            <person name="Vekeman B."/>
            <person name="Kerckhof F.M."/>
            <person name="Cremers G."/>
            <person name="de Vos P."/>
            <person name="Vandamme P."/>
            <person name="Boon N."/>
            <person name="Op den Camp H.J."/>
            <person name="Heylen K."/>
        </authorList>
    </citation>
    <scope>NUCLEOTIDE SEQUENCE [LARGE SCALE GENOMIC DNA]</scope>
    <source>
        <strain evidence="1 2">R-67174</strain>
    </source>
</reference>
<dbReference type="Proteomes" id="UP000094501">
    <property type="component" value="Unassembled WGS sequence"/>
</dbReference>
<evidence type="ECO:0000313" key="1">
    <source>
        <dbReference type="EMBL" id="ODR98648.1"/>
    </source>
</evidence>
<proteinExistence type="predicted"/>
<dbReference type="EMBL" id="LPWG01000013">
    <property type="protein sequence ID" value="ODR98648.1"/>
    <property type="molecule type" value="Genomic_DNA"/>
</dbReference>
<comment type="caution">
    <text evidence="1">The sequence shown here is derived from an EMBL/GenBank/DDBJ whole genome shotgun (WGS) entry which is preliminary data.</text>
</comment>
<dbReference type="AlphaFoldDB" id="A0A1E3VYN1"/>
<keyword evidence="2" id="KW-1185">Reference proteome</keyword>
<evidence type="ECO:0000313" key="2">
    <source>
        <dbReference type="Proteomes" id="UP000094501"/>
    </source>
</evidence>
<gene>
    <name evidence="1" type="ORF">AUC68_09640</name>
</gene>